<dbReference type="OrthoDB" id="412155at2759"/>
<dbReference type="PROSITE" id="PS50060">
    <property type="entry name" value="MAM_2"/>
    <property type="match status" value="1"/>
</dbReference>
<evidence type="ECO:0000259" key="3">
    <source>
        <dbReference type="PROSITE" id="PS51828"/>
    </source>
</evidence>
<comment type="caution">
    <text evidence="1">Lacks conserved residue(s) required for the propagation of feature annotation.</text>
</comment>
<dbReference type="SMART" id="SM00159">
    <property type="entry name" value="PTX"/>
    <property type="match status" value="1"/>
</dbReference>
<dbReference type="EMBL" id="MU826365">
    <property type="protein sequence ID" value="KAJ7378564.1"/>
    <property type="molecule type" value="Genomic_DNA"/>
</dbReference>
<organism evidence="4 5">
    <name type="scientific">Desmophyllum pertusum</name>
    <dbReference type="NCBI Taxonomy" id="174260"/>
    <lineage>
        <taxon>Eukaryota</taxon>
        <taxon>Metazoa</taxon>
        <taxon>Cnidaria</taxon>
        <taxon>Anthozoa</taxon>
        <taxon>Hexacorallia</taxon>
        <taxon>Scleractinia</taxon>
        <taxon>Caryophylliina</taxon>
        <taxon>Caryophylliidae</taxon>
        <taxon>Desmophyllum</taxon>
    </lineage>
</organism>
<accession>A0A9W9ZE81</accession>
<dbReference type="SUPFAM" id="SSF49899">
    <property type="entry name" value="Concanavalin A-like lectins/glucanases"/>
    <property type="match status" value="2"/>
</dbReference>
<dbReference type="InterPro" id="IPR000998">
    <property type="entry name" value="MAM_dom"/>
</dbReference>
<dbReference type="PANTHER" id="PTHR23282:SF101">
    <property type="entry name" value="MAM DOMAIN-CONTAINING PROTEIN"/>
    <property type="match status" value="1"/>
</dbReference>
<protein>
    <submittedName>
        <fullName evidence="4">Uncharacterized protein</fullName>
    </submittedName>
</protein>
<dbReference type="Pfam" id="PF00629">
    <property type="entry name" value="MAM"/>
    <property type="match status" value="1"/>
</dbReference>
<comment type="caution">
    <text evidence="4">The sequence shown here is derived from an EMBL/GenBank/DDBJ whole genome shotgun (WGS) entry which is preliminary data.</text>
</comment>
<dbReference type="CDD" id="cd06263">
    <property type="entry name" value="MAM"/>
    <property type="match status" value="1"/>
</dbReference>
<dbReference type="GO" id="GO:0016020">
    <property type="term" value="C:membrane"/>
    <property type="evidence" value="ECO:0007669"/>
    <property type="project" value="InterPro"/>
</dbReference>
<dbReference type="Pfam" id="PF07534">
    <property type="entry name" value="TLD"/>
    <property type="match status" value="1"/>
</dbReference>
<gene>
    <name evidence="4" type="ORF">OS493_022551</name>
</gene>
<evidence type="ECO:0000313" key="5">
    <source>
        <dbReference type="Proteomes" id="UP001163046"/>
    </source>
</evidence>
<name>A0A9W9ZE81_9CNID</name>
<evidence type="ECO:0000313" key="4">
    <source>
        <dbReference type="EMBL" id="KAJ7378564.1"/>
    </source>
</evidence>
<dbReference type="Gene3D" id="2.60.120.200">
    <property type="match status" value="2"/>
</dbReference>
<feature type="domain" description="MAM" evidence="2">
    <location>
        <begin position="41"/>
        <end position="191"/>
    </location>
</feature>
<dbReference type="AlphaFoldDB" id="A0A9W9ZE81"/>
<dbReference type="InterPro" id="IPR013320">
    <property type="entry name" value="ConA-like_dom_sf"/>
</dbReference>
<dbReference type="InterPro" id="IPR051560">
    <property type="entry name" value="MAM_domain-containing"/>
</dbReference>
<sequence length="484" mass="54872">MIGSAENGGGWSRAISIADVSVWKMARTEEMIKRMSEVLLDFDDNSRNWTLLLNSSSWKLSYGCTETEGTGPCDDVSVGGRYIYFDASQREGTARFVTPSNINSYACLTFYYHMMGMHVGRLNVYTKNLRGNEKLLWRLFGDQTDEWKEAKLPIDDIHEQYQVIFEAVKGSGYLGDIAVDQISFTREKCSLLPSSAAPQNSSSVVISSSIISMDTAYHQYMGLMLKEEGYDSSRWIPCYRALQHGWNVSTFHRQCDNKGPTLSIVRKDNYVFGGFTERSWGEDPWESYDLHFWRKDINDYVRSDLPKPISQFTVSLWTKISTSPITLFSLGTDNKLQVVVKTSSEIHLCYWIKSVSTPCSIIGTPDFLDGFWHQLTVIWDSVMNKWEFYIDAAHKGTTRHMSDVLPIPGGSLFIGQLGKPISGYSESFVGHITLFNMWDYRLDAAAIALLAKSCMNKPGNVFQWSTLKNKVHGELKLVKPSICK</sequence>
<dbReference type="InterPro" id="IPR006571">
    <property type="entry name" value="TLDc_dom"/>
</dbReference>
<keyword evidence="5" id="KW-1185">Reference proteome</keyword>
<proteinExistence type="predicted"/>
<dbReference type="PROSITE" id="PS51828">
    <property type="entry name" value="PTX_2"/>
    <property type="match status" value="1"/>
</dbReference>
<evidence type="ECO:0000259" key="2">
    <source>
        <dbReference type="PROSITE" id="PS50060"/>
    </source>
</evidence>
<reference evidence="4" key="1">
    <citation type="submission" date="2023-01" db="EMBL/GenBank/DDBJ databases">
        <title>Genome assembly of the deep-sea coral Lophelia pertusa.</title>
        <authorList>
            <person name="Herrera S."/>
            <person name="Cordes E."/>
        </authorList>
    </citation>
    <scope>NUCLEOTIDE SEQUENCE</scope>
    <source>
        <strain evidence="4">USNM1676648</strain>
        <tissue evidence="4">Polyp</tissue>
    </source>
</reference>
<dbReference type="Pfam" id="PF13385">
    <property type="entry name" value="Laminin_G_3"/>
    <property type="match status" value="1"/>
</dbReference>
<dbReference type="PANTHER" id="PTHR23282">
    <property type="entry name" value="APICAL ENDOSOMAL GLYCOPROTEIN PRECURSOR"/>
    <property type="match status" value="1"/>
</dbReference>
<dbReference type="InterPro" id="IPR001759">
    <property type="entry name" value="PTX_dom"/>
</dbReference>
<dbReference type="Proteomes" id="UP001163046">
    <property type="component" value="Unassembled WGS sequence"/>
</dbReference>
<dbReference type="SMART" id="SM00137">
    <property type="entry name" value="MAM"/>
    <property type="match status" value="1"/>
</dbReference>
<feature type="domain" description="Pentraxin (PTX)" evidence="3">
    <location>
        <begin position="286"/>
        <end position="484"/>
    </location>
</feature>
<evidence type="ECO:0000256" key="1">
    <source>
        <dbReference type="PROSITE-ProRule" id="PRU01172"/>
    </source>
</evidence>